<dbReference type="EMBL" id="JBBBZM010000032">
    <property type="protein sequence ID" value="KAL0637604.1"/>
    <property type="molecule type" value="Genomic_DNA"/>
</dbReference>
<feature type="domain" description="USP" evidence="9">
    <location>
        <begin position="267"/>
        <end position="544"/>
    </location>
</feature>
<dbReference type="InterPro" id="IPR028889">
    <property type="entry name" value="USP"/>
</dbReference>
<reference evidence="10 11" key="1">
    <citation type="submission" date="2024-02" db="EMBL/GenBank/DDBJ databases">
        <title>Discinaceae phylogenomics.</title>
        <authorList>
            <person name="Dirks A.C."/>
            <person name="James T.Y."/>
        </authorList>
    </citation>
    <scope>NUCLEOTIDE SEQUENCE [LARGE SCALE GENOMIC DNA]</scope>
    <source>
        <strain evidence="10 11">ACD0624</strain>
    </source>
</reference>
<keyword evidence="11" id="KW-1185">Reference proteome</keyword>
<comment type="catalytic activity">
    <reaction evidence="1">
        <text>Thiol-dependent hydrolysis of ester, thioester, amide, peptide and isopeptide bonds formed by the C-terminal Gly of ubiquitin (a 76-residue protein attached to proteins as an intracellular targeting signal).</text>
        <dbReference type="EC" id="3.4.19.12"/>
    </reaction>
</comment>
<evidence type="ECO:0000313" key="11">
    <source>
        <dbReference type="Proteomes" id="UP001447188"/>
    </source>
</evidence>
<evidence type="ECO:0000256" key="8">
    <source>
        <dbReference type="SAM" id="MobiDB-lite"/>
    </source>
</evidence>
<feature type="compositionally biased region" description="Low complexity" evidence="8">
    <location>
        <begin position="16"/>
        <end position="32"/>
    </location>
</feature>
<keyword evidence="5" id="KW-0833">Ubl conjugation pathway</keyword>
<sequence>MPSTNSMEIQNYGFDSSESTYTPTSTLSTISTIGSKHLGPSSSTGRSPLDMLLSNPIQFIKASLMSPIYKRNVTEAFGSSMPVSKSKKRATKKLPPEPPAVIVIAKCEMPSPLQCTPIKEQPEAKQHVTAIQKHTAASKATVDDANVFADDTAPLPLKKRISTVAIISLSTKKLSNGVIPALDKPKMSPLQKATRVLTKGDSESPAKEISKKRKADTSDEIDPPTRKIQTDSNGGLTPKHPEPNGSRSPKQLLPNGLNAPQPGIRVKGLHNRLNDCYRNSVLQLFCSSPAFRHEIGQHDHERCKLAICVCCTLKALFENHHILEKRSTRQMANSIVPRIVRMSRVLPNNFKTTKQEDATEYLHAILHTAKDQLNKGLTGDALKNNPIDKTFGGSFPSVLTCPKCHHRSYNKVDLPSLMLHPSVTQRDNKASNIIYLTDLLNEYLKPEKVDATCEKCKHNKKKFTKQIEIERLPEFLVLNIMRWTGATLRVGRVGADKLMNRLRFDEKIKLMEGETEVEYVLHAVVAHSGRALARGGFGSSQLLT</sequence>
<dbReference type="Gene3D" id="3.90.70.10">
    <property type="entry name" value="Cysteine proteinases"/>
    <property type="match status" value="1"/>
</dbReference>
<dbReference type="CDD" id="cd02257">
    <property type="entry name" value="Peptidase_C19"/>
    <property type="match status" value="1"/>
</dbReference>
<evidence type="ECO:0000256" key="5">
    <source>
        <dbReference type="ARBA" id="ARBA00022786"/>
    </source>
</evidence>
<accession>A0ABR3GNW7</accession>
<dbReference type="InterPro" id="IPR038765">
    <property type="entry name" value="Papain-like_cys_pep_sf"/>
</dbReference>
<feature type="compositionally biased region" description="Basic and acidic residues" evidence="8">
    <location>
        <begin position="198"/>
        <end position="209"/>
    </location>
</feature>
<organism evidence="10 11">
    <name type="scientific">Discina gigas</name>
    <dbReference type="NCBI Taxonomy" id="1032678"/>
    <lineage>
        <taxon>Eukaryota</taxon>
        <taxon>Fungi</taxon>
        <taxon>Dikarya</taxon>
        <taxon>Ascomycota</taxon>
        <taxon>Pezizomycotina</taxon>
        <taxon>Pezizomycetes</taxon>
        <taxon>Pezizales</taxon>
        <taxon>Discinaceae</taxon>
        <taxon>Discina</taxon>
    </lineage>
</organism>
<dbReference type="Proteomes" id="UP001447188">
    <property type="component" value="Unassembled WGS sequence"/>
</dbReference>
<feature type="region of interest" description="Disordered" evidence="8">
    <location>
        <begin position="1"/>
        <end position="49"/>
    </location>
</feature>
<comment type="similarity">
    <text evidence="2">Belongs to the peptidase C19 family.</text>
</comment>
<evidence type="ECO:0000256" key="6">
    <source>
        <dbReference type="ARBA" id="ARBA00022801"/>
    </source>
</evidence>
<evidence type="ECO:0000313" key="10">
    <source>
        <dbReference type="EMBL" id="KAL0637604.1"/>
    </source>
</evidence>
<evidence type="ECO:0000256" key="1">
    <source>
        <dbReference type="ARBA" id="ARBA00000707"/>
    </source>
</evidence>
<name>A0ABR3GNW7_9PEZI</name>
<dbReference type="PROSITE" id="PS50235">
    <property type="entry name" value="USP_3"/>
    <property type="match status" value="1"/>
</dbReference>
<evidence type="ECO:0000256" key="4">
    <source>
        <dbReference type="ARBA" id="ARBA00022670"/>
    </source>
</evidence>
<comment type="caution">
    <text evidence="10">The sequence shown here is derived from an EMBL/GenBank/DDBJ whole genome shotgun (WGS) entry which is preliminary data.</text>
</comment>
<dbReference type="Pfam" id="PF00443">
    <property type="entry name" value="UCH"/>
    <property type="match status" value="1"/>
</dbReference>
<feature type="region of interest" description="Disordered" evidence="8">
    <location>
        <begin position="179"/>
        <end position="261"/>
    </location>
</feature>
<evidence type="ECO:0000256" key="7">
    <source>
        <dbReference type="ARBA" id="ARBA00022807"/>
    </source>
</evidence>
<gene>
    <name evidence="10" type="ORF">Q9L58_003327</name>
</gene>
<proteinExistence type="inferred from homology"/>
<keyword evidence="7" id="KW-0788">Thiol protease</keyword>
<dbReference type="SUPFAM" id="SSF54001">
    <property type="entry name" value="Cysteine proteinases"/>
    <property type="match status" value="1"/>
</dbReference>
<evidence type="ECO:0000259" key="9">
    <source>
        <dbReference type="PROSITE" id="PS50235"/>
    </source>
</evidence>
<keyword evidence="4" id="KW-0645">Protease</keyword>
<dbReference type="PANTHER" id="PTHR24006">
    <property type="entry name" value="UBIQUITIN CARBOXYL-TERMINAL HYDROLASE"/>
    <property type="match status" value="1"/>
</dbReference>
<keyword evidence="6" id="KW-0378">Hydrolase</keyword>
<evidence type="ECO:0000256" key="3">
    <source>
        <dbReference type="ARBA" id="ARBA00012759"/>
    </source>
</evidence>
<protein>
    <recommendedName>
        <fullName evidence="3">ubiquitinyl hydrolase 1</fullName>
        <ecNumber evidence="3">3.4.19.12</ecNumber>
    </recommendedName>
</protein>
<dbReference type="InterPro" id="IPR001394">
    <property type="entry name" value="Peptidase_C19_UCH"/>
</dbReference>
<dbReference type="EC" id="3.4.19.12" evidence="3"/>
<evidence type="ECO:0000256" key="2">
    <source>
        <dbReference type="ARBA" id="ARBA00009085"/>
    </source>
</evidence>
<dbReference type="PANTHER" id="PTHR24006:SF758">
    <property type="entry name" value="UBIQUITIN CARBOXYL-TERMINAL HYDROLASE 36"/>
    <property type="match status" value="1"/>
</dbReference>
<dbReference type="InterPro" id="IPR050164">
    <property type="entry name" value="Peptidase_C19"/>
</dbReference>